<protein>
    <submittedName>
        <fullName evidence="1">Uncharacterized protein</fullName>
    </submittedName>
</protein>
<dbReference type="EMBL" id="BK032688">
    <property type="protein sequence ID" value="DAF55385.1"/>
    <property type="molecule type" value="Genomic_DNA"/>
</dbReference>
<evidence type="ECO:0000313" key="1">
    <source>
        <dbReference type="EMBL" id="DAF55385.1"/>
    </source>
</evidence>
<name>A0A8S5SWK2_9VIRU</name>
<accession>A0A8S5SWK2</accession>
<sequence length="1328" mass="149148">MAYINKVTVRGKTYNLENLTDGTYIVRLPKLNADDEFVTKNSLQTGVKASELTDGTYTVSLPKNLTKNDTFVIQSVQDRINNNKVDKENGKGLSTNDYTAAEKTKLKGIEDGANKYVHPTYGAKTSGLYKITVDSTGHVSATDEVTKDDIIALGINADDVLVSAKEYTDEQIAAYEPYSIEVVDDLPTSGEGRTFYLVPNSANTGYTKYWWITDKEGNQKWDEFKGSSTVVVTELPETGEQETDYILYSDAGCFYYKWIDNSWKMIAGTVAHIVDSLPETGNEFSDYYVKNGDGLYVHYRYIDGEFCIIGGDTYTKSQMDSKLSSINTSVDANTQNITSNTTNIASLSRNVDTLRKDLDAIDTEGYTYYATYGTATLATGEEKENVFTLYEVKDEKEEVKSQFVITGGGGSTVTTTLKVERITESPVVVTTTDKAEISFNYSSVDSDGESVDGTYTWKLGNTVLSTGALVQGVNTFDMTDYVNIGTQKFTLTVVDAAGSVAVKSWTVQKVDVRLESSFSDKIAYEANKPVNFTYTPYGAVSKTVHFILDGVEIDTTTTSSSGTLQSYTLPAQVHGAHLLEVYITATINGKSIETEHIYRDIIWYDENNDAAVIGCIYRYDHYGKVTAKQYNSTNIPFYVFDPKTETPTITRSVDGKVIAIQTMSGTADVWTYKSSEIGEHTLTIVCRNTTLTIKMDIQELGVTIEPITANLAFDFNPTGLSNSDENRLWKDANTDVKMTVSDNFDWSNGGYQLDEDGNQYFCVKAGTTATINYNLFERDASTYGSEFKCIFKTTNVRNVNASFLTCQADPTVVGLQMNVHEAYLKSSIKNLYIPYSEEDIIEFEFNINALDKDNADATAVIMSYEDGVGLRPMIYDSTHRLYQYEPVPITIGSADCDVHIYRMKAYTSALTDSNILSNFIADARDSDEMIARYNRNQIYDENNALTPESVANACPQLRVIKIECPRFTKDKKDFVKNVNVECIYKGGDPVFDNWKFLNTYLSGQGTTSNEYGYAGRNIDIIACADGKKQIISKIPLDTSYVTELILGDGTKYSDGSGKISLTRNSVPMNWMNIKVNIASSENANNALLQKRYNDYLPYKTVAMEKDPKCKNSMEFQNCVVFVKETDPDVSKHMEFRDCEYHYYSIGNIGDSKKSDSSRVNDVSDLKEFVIEVSDNTLPNSTFQTGVTDSDGNMTYPITKDQWKAGNTAYDALYNDWDGSFEFRYEMGGETKDGMTTATSEEQEAQRALNKQVWRDFYEWVITSTDEEFVTQLDNWVIKDSALYWYLFTERYTMIDNRSKNSFYHYAKCKDGKYRFELWDYDNDKILSL</sequence>
<reference evidence="1" key="1">
    <citation type="journal article" date="2021" name="Proc. Natl. Acad. Sci. U.S.A.">
        <title>A Catalog of Tens of Thousands of Viruses from Human Metagenomes Reveals Hidden Associations with Chronic Diseases.</title>
        <authorList>
            <person name="Tisza M.J."/>
            <person name="Buck C.B."/>
        </authorList>
    </citation>
    <scope>NUCLEOTIDE SEQUENCE</scope>
    <source>
        <strain evidence="1">CtoC338</strain>
    </source>
</reference>
<organism evidence="1">
    <name type="scientific">virus sp. ctoC338</name>
    <dbReference type="NCBI Taxonomy" id="2827997"/>
    <lineage>
        <taxon>Viruses</taxon>
    </lineage>
</organism>
<proteinExistence type="predicted"/>